<proteinExistence type="predicted"/>
<dbReference type="GO" id="GO:0016787">
    <property type="term" value="F:hydrolase activity"/>
    <property type="evidence" value="ECO:0007669"/>
    <property type="project" value="UniProtKB-KW"/>
</dbReference>
<protein>
    <submittedName>
        <fullName evidence="4">NUDIX hydrolase</fullName>
        <ecNumber evidence="4">3.6.-.-</ecNumber>
    </submittedName>
</protein>
<dbReference type="Pfam" id="PF00293">
    <property type="entry name" value="NUDIX"/>
    <property type="match status" value="1"/>
</dbReference>
<dbReference type="Proteomes" id="UP001596022">
    <property type="component" value="Unassembled WGS sequence"/>
</dbReference>
<keyword evidence="2 4" id="KW-0378">Hydrolase</keyword>
<dbReference type="SUPFAM" id="SSF55811">
    <property type="entry name" value="Nudix"/>
    <property type="match status" value="1"/>
</dbReference>
<evidence type="ECO:0000259" key="3">
    <source>
        <dbReference type="PROSITE" id="PS51462"/>
    </source>
</evidence>
<dbReference type="PROSITE" id="PS51462">
    <property type="entry name" value="NUDIX"/>
    <property type="match status" value="1"/>
</dbReference>
<name>A0ABV9GS56_9BACL</name>
<feature type="domain" description="Nudix hydrolase" evidence="3">
    <location>
        <begin position="1"/>
        <end position="142"/>
    </location>
</feature>
<sequence>MSHAFIVNVEAAIYKDGQYLIIKRSEAEEYAGGLYSLVGGKIDFSESSLQVLEDNLRREVDEEIGINLGKDLKYVHSTTFMADGVQVLDVVFLSPNVEGSPYIKSPEEITEIKWMTCEDIQGSSEIPLWTKTSVRLAEKLRKSLD</sequence>
<reference evidence="5" key="1">
    <citation type="journal article" date="2019" name="Int. J. Syst. Evol. Microbiol.">
        <title>The Global Catalogue of Microorganisms (GCM) 10K type strain sequencing project: providing services to taxonomists for standard genome sequencing and annotation.</title>
        <authorList>
            <consortium name="The Broad Institute Genomics Platform"/>
            <consortium name="The Broad Institute Genome Sequencing Center for Infectious Disease"/>
            <person name="Wu L."/>
            <person name="Ma J."/>
        </authorList>
    </citation>
    <scope>NUCLEOTIDE SEQUENCE [LARGE SCALE GENOMIC DNA]</scope>
    <source>
        <strain evidence="5">CGMCC 1.16306</strain>
    </source>
</reference>
<gene>
    <name evidence="4" type="ORF">ACFO4N_13760</name>
</gene>
<dbReference type="EMBL" id="JBHSFW010000012">
    <property type="protein sequence ID" value="MFC4619773.1"/>
    <property type="molecule type" value="Genomic_DNA"/>
</dbReference>
<dbReference type="RefSeq" id="WP_376846866.1">
    <property type="nucleotide sequence ID" value="NZ_JBHSFW010000012.1"/>
</dbReference>
<dbReference type="CDD" id="cd02883">
    <property type="entry name" value="NUDIX_Hydrolase"/>
    <property type="match status" value="1"/>
</dbReference>
<dbReference type="PANTHER" id="PTHR43046">
    <property type="entry name" value="GDP-MANNOSE MANNOSYL HYDROLASE"/>
    <property type="match status" value="1"/>
</dbReference>
<evidence type="ECO:0000313" key="4">
    <source>
        <dbReference type="EMBL" id="MFC4619773.1"/>
    </source>
</evidence>
<dbReference type="InterPro" id="IPR000086">
    <property type="entry name" value="NUDIX_hydrolase_dom"/>
</dbReference>
<evidence type="ECO:0000256" key="2">
    <source>
        <dbReference type="ARBA" id="ARBA00022801"/>
    </source>
</evidence>
<comment type="cofactor">
    <cofactor evidence="1">
        <name>Mg(2+)</name>
        <dbReference type="ChEBI" id="CHEBI:18420"/>
    </cofactor>
</comment>
<organism evidence="4 5">
    <name type="scientific">Camelliibacillus cellulosilyticus</name>
    <dbReference type="NCBI Taxonomy" id="2174486"/>
    <lineage>
        <taxon>Bacteria</taxon>
        <taxon>Bacillati</taxon>
        <taxon>Bacillota</taxon>
        <taxon>Bacilli</taxon>
        <taxon>Bacillales</taxon>
        <taxon>Sporolactobacillaceae</taxon>
        <taxon>Camelliibacillus</taxon>
    </lineage>
</organism>
<comment type="caution">
    <text evidence="4">The sequence shown here is derived from an EMBL/GenBank/DDBJ whole genome shotgun (WGS) entry which is preliminary data.</text>
</comment>
<evidence type="ECO:0000256" key="1">
    <source>
        <dbReference type="ARBA" id="ARBA00001946"/>
    </source>
</evidence>
<dbReference type="InterPro" id="IPR015797">
    <property type="entry name" value="NUDIX_hydrolase-like_dom_sf"/>
</dbReference>
<accession>A0ABV9GS56</accession>
<dbReference type="Gene3D" id="3.90.79.10">
    <property type="entry name" value="Nucleoside Triphosphate Pyrophosphohydrolase"/>
    <property type="match status" value="1"/>
</dbReference>
<dbReference type="EC" id="3.6.-.-" evidence="4"/>
<dbReference type="PANTHER" id="PTHR43046:SF14">
    <property type="entry name" value="MUTT_NUDIX FAMILY PROTEIN"/>
    <property type="match status" value="1"/>
</dbReference>
<evidence type="ECO:0000313" key="5">
    <source>
        <dbReference type="Proteomes" id="UP001596022"/>
    </source>
</evidence>
<keyword evidence="5" id="KW-1185">Reference proteome</keyword>